<accession>A0ABX7RDJ0</accession>
<organism evidence="1 2">
    <name type="scientific">Lysobacter arenosi</name>
    <dbReference type="NCBI Taxonomy" id="2795387"/>
    <lineage>
        <taxon>Bacteria</taxon>
        <taxon>Pseudomonadati</taxon>
        <taxon>Pseudomonadota</taxon>
        <taxon>Gammaproteobacteria</taxon>
        <taxon>Lysobacterales</taxon>
        <taxon>Lysobacteraceae</taxon>
        <taxon>Lysobacter</taxon>
    </lineage>
</organism>
<keyword evidence="2" id="KW-1185">Reference proteome</keyword>
<sequence>MDGFEKVIEMVDFYDGPREGVALFGGKPHTFKSRMLDIHGPDDAMDLFDLTPLGSDVPVAVASAEFRRAADCRAGPGEWSSLEVRWSQVGADGT</sequence>
<name>A0ABX7RDJ0_9GAMM</name>
<evidence type="ECO:0000313" key="1">
    <source>
        <dbReference type="EMBL" id="QSX74966.1"/>
    </source>
</evidence>
<dbReference type="EMBL" id="CP071517">
    <property type="protein sequence ID" value="QSX74966.1"/>
    <property type="molecule type" value="Genomic_DNA"/>
</dbReference>
<protein>
    <submittedName>
        <fullName evidence="1">Uncharacterized protein</fullName>
    </submittedName>
</protein>
<proteinExistence type="predicted"/>
<dbReference type="RefSeq" id="WP_200604213.1">
    <property type="nucleotide sequence ID" value="NZ_CP071517.1"/>
</dbReference>
<reference evidence="1 2" key="1">
    <citation type="submission" date="2021-02" db="EMBL/GenBank/DDBJ databases">
        <title>Lysobacter arenosi sp. nov., isolated from soil of gangwondo yeongwol, south Korea.</title>
        <authorList>
            <person name="Kim K.R."/>
            <person name="Kim K.H."/>
            <person name="Jeon C.O."/>
        </authorList>
    </citation>
    <scope>NUCLEOTIDE SEQUENCE [LARGE SCALE GENOMIC DNA]</scope>
    <source>
        <strain evidence="1 2">R7</strain>
    </source>
</reference>
<gene>
    <name evidence="1" type="ORF">HIV01_017810</name>
</gene>
<evidence type="ECO:0000313" key="2">
    <source>
        <dbReference type="Proteomes" id="UP000663400"/>
    </source>
</evidence>
<dbReference type="Proteomes" id="UP000663400">
    <property type="component" value="Chromosome"/>
</dbReference>